<sequence length="1172" mass="133577">MFCGPCQAQGKKEAAVVSCNECKNELLCVECKTRHSLQLITRKHTLQALEKEEDVPTNASDEDRELFCDQCKAMNKTSIASVFCSDCENQLLCTMCEAYHRSLKITEEHKLQNVSCNSNMAEGSFSKAVAVRPEIIQNTEYKPGRPSAISVSFESIKLQWSTPKAFSDGDYFQLCYKENKSPHWKTWEEMNTESIKNITHLKSETQYIFRVRVIHNDLEGPFSDVSESVKTVQSAASILVKCSSCPGETNTTPKLFALAMKEKERDPITKIRSFQLGEPGSCVEKTIMLVGETGTGKSTLVDGMANYILGVGWDDPFRFKMVSLESEEKGKSTNQAVSQTEWITCYTIHPMNGGRLKYSMTIIDTPGFGDTRGIEHDQKIVKQIHKLFSSTPPQGVLNIEAICFLVKAPDGRLTTSQKYIFNSIMSIFGKDIKENICSLITFADGNEPCVLAALVESGMPFGQHFMFNNSALFAKNTNTDYSGVSSKFWEMGIQSFQKFFRYLESIPTKSLQLTTNVLFERNRLEINISNLEAMITGAVIKVQELKSEIDCLDRYRDIIEQNKQYTFTTKQLCMKKEKLLSGENVTNCTKCHTTCHPKCKRAQSSNKKGCWAMDKSGKCRICLDKCDWKVHVNETYRYIYTEEEVETTYDKIKQKFENATGKALNQEDLISNKRKEILDLHVQMEEMMNIVRNCNDHLAEIALRPNPLSEEEYIDKLIENERFEKRTGFLQRIETLNQFKKRAKVPEMYQTLRHETAPVLSEINNTKEKKHVTKRFYDYIKRTGSRGFLIVVAIDFGASFSGWAYTELSQKEEHTDWYFFRRFKMQLYDTKRSIGQSTMLTDETGKELHALTVYSLSIKYMKDNFYDSLNSITSENLRTSDICWVLTVPDIWNEPAKQFMIMSAREAGIEIEHLSIASEPEAATTYCLFTESNHHDPRTSHISTFRTGERYLVCDIGGDTVYITVHKVTLDMKLKQIEAVNGGEWLVTKAHEEFEKYIDTLAGCHVMQASKNKHMDEYIELMNTFDLKRKTFTKSTDAEKIRFIVPCAIRTLVEQMTGQKLQQQVQRSIYGKTTYVTGDKLVCSESDLSALFDEPITSIIRQLNPIVSKYVDDPINHIIMTGGFSESLLLQDALREAFPTIKVTVPIDANEAVLGGAVILGHNDFQIISRVA</sequence>
<dbReference type="PANTHER" id="PTHR32046">
    <property type="entry name" value="G DOMAIN-CONTAINING PROTEIN"/>
    <property type="match status" value="1"/>
</dbReference>
<dbReference type="EMBL" id="JAIWYP010000005">
    <property type="protein sequence ID" value="KAH3826140.1"/>
    <property type="molecule type" value="Genomic_DNA"/>
</dbReference>
<reference evidence="4" key="1">
    <citation type="journal article" date="2019" name="bioRxiv">
        <title>The Genome of the Zebra Mussel, Dreissena polymorpha: A Resource for Invasive Species Research.</title>
        <authorList>
            <person name="McCartney M.A."/>
            <person name="Auch B."/>
            <person name="Kono T."/>
            <person name="Mallez S."/>
            <person name="Zhang Y."/>
            <person name="Obille A."/>
            <person name="Becker A."/>
            <person name="Abrahante J.E."/>
            <person name="Garbe J."/>
            <person name="Badalamenti J.P."/>
            <person name="Herman A."/>
            <person name="Mangelson H."/>
            <person name="Liachko I."/>
            <person name="Sullivan S."/>
            <person name="Sone E.D."/>
            <person name="Koren S."/>
            <person name="Silverstein K.A.T."/>
            <person name="Beckman K.B."/>
            <person name="Gohl D.M."/>
        </authorList>
    </citation>
    <scope>NUCLEOTIDE SEQUENCE</scope>
    <source>
        <strain evidence="4">Duluth1</strain>
        <tissue evidence="4">Whole animal</tissue>
    </source>
</reference>
<protein>
    <recommendedName>
        <fullName evidence="3">Fibronectin type-III domain-containing protein</fullName>
    </recommendedName>
</protein>
<feature type="domain" description="Fibronectin type-III" evidence="3">
    <location>
        <begin position="142"/>
        <end position="234"/>
    </location>
</feature>
<evidence type="ECO:0000313" key="5">
    <source>
        <dbReference type="Proteomes" id="UP000828390"/>
    </source>
</evidence>
<dbReference type="Gene3D" id="3.30.420.40">
    <property type="match status" value="2"/>
</dbReference>
<dbReference type="SUPFAM" id="SSF49265">
    <property type="entry name" value="Fibronectin type III"/>
    <property type="match status" value="1"/>
</dbReference>
<comment type="similarity">
    <text evidence="1">Belongs to the TRAFAC class TrmE-Era-EngA-EngB-Septin-like GTPase superfamily. Septin GTPase family.</text>
</comment>
<evidence type="ECO:0000259" key="3">
    <source>
        <dbReference type="PROSITE" id="PS50853"/>
    </source>
</evidence>
<comment type="caution">
    <text evidence="4">The sequence shown here is derived from an EMBL/GenBank/DDBJ whole genome shotgun (WGS) entry which is preliminary data.</text>
</comment>
<keyword evidence="1" id="KW-0547">Nucleotide-binding</keyword>
<evidence type="ECO:0000256" key="2">
    <source>
        <dbReference type="SAM" id="Coils"/>
    </source>
</evidence>
<dbReference type="InterPro" id="IPR036116">
    <property type="entry name" value="FN3_sf"/>
</dbReference>
<dbReference type="Proteomes" id="UP000828390">
    <property type="component" value="Unassembled WGS sequence"/>
</dbReference>
<dbReference type="SUPFAM" id="SSF53067">
    <property type="entry name" value="Actin-like ATPase domain"/>
    <property type="match status" value="2"/>
</dbReference>
<keyword evidence="1" id="KW-0342">GTP-binding</keyword>
<evidence type="ECO:0000313" key="4">
    <source>
        <dbReference type="EMBL" id="KAH3826140.1"/>
    </source>
</evidence>
<reference evidence="4" key="2">
    <citation type="submission" date="2020-11" db="EMBL/GenBank/DDBJ databases">
        <authorList>
            <person name="McCartney M.A."/>
            <person name="Auch B."/>
            <person name="Kono T."/>
            <person name="Mallez S."/>
            <person name="Becker A."/>
            <person name="Gohl D.M."/>
            <person name="Silverstein K.A.T."/>
            <person name="Koren S."/>
            <person name="Bechman K.B."/>
            <person name="Herman A."/>
            <person name="Abrahante J.E."/>
            <person name="Garbe J."/>
        </authorList>
    </citation>
    <scope>NUCLEOTIDE SEQUENCE</scope>
    <source>
        <strain evidence="4">Duluth1</strain>
        <tissue evidence="4">Whole animal</tissue>
    </source>
</reference>
<dbReference type="InterPro" id="IPR030379">
    <property type="entry name" value="G_SEPTIN_dom"/>
</dbReference>
<dbReference type="PANTHER" id="PTHR32046:SF14">
    <property type="match status" value="1"/>
</dbReference>
<dbReference type="Gene3D" id="2.60.40.10">
    <property type="entry name" value="Immunoglobulins"/>
    <property type="match status" value="1"/>
</dbReference>
<dbReference type="Gene3D" id="3.90.640.10">
    <property type="entry name" value="Actin, Chain A, domain 4"/>
    <property type="match status" value="1"/>
</dbReference>
<dbReference type="CDD" id="cd00063">
    <property type="entry name" value="FN3"/>
    <property type="match status" value="1"/>
</dbReference>
<dbReference type="InterPro" id="IPR025662">
    <property type="entry name" value="Sigma_54_int_dom_ATP-bd_1"/>
</dbReference>
<dbReference type="PROSITE" id="PS00675">
    <property type="entry name" value="SIGMA54_INTERACT_1"/>
    <property type="match status" value="1"/>
</dbReference>
<name>A0A9D4H296_DREPO</name>
<dbReference type="InterPro" id="IPR013783">
    <property type="entry name" value="Ig-like_fold"/>
</dbReference>
<dbReference type="InterPro" id="IPR027417">
    <property type="entry name" value="P-loop_NTPase"/>
</dbReference>
<dbReference type="AlphaFoldDB" id="A0A9D4H296"/>
<dbReference type="SMART" id="SM00060">
    <property type="entry name" value="FN3"/>
    <property type="match status" value="1"/>
</dbReference>
<dbReference type="GO" id="GO:0005525">
    <property type="term" value="F:GTP binding"/>
    <property type="evidence" value="ECO:0007669"/>
    <property type="project" value="UniProtKB-KW"/>
</dbReference>
<dbReference type="CDD" id="cd10229">
    <property type="entry name" value="ASKHA_NBD_HSP70_HSPA12"/>
    <property type="match status" value="1"/>
</dbReference>
<evidence type="ECO:0000256" key="1">
    <source>
        <dbReference type="RuleBase" id="RU004560"/>
    </source>
</evidence>
<feature type="coiled-coil region" evidence="2">
    <location>
        <begin position="528"/>
        <end position="562"/>
    </location>
</feature>
<gene>
    <name evidence="4" type="ORF">DPMN_128034</name>
</gene>
<dbReference type="Pfam" id="PF00735">
    <property type="entry name" value="Septin"/>
    <property type="match status" value="1"/>
</dbReference>
<dbReference type="SUPFAM" id="SSF52540">
    <property type="entry name" value="P-loop containing nucleoside triphosphate hydrolases"/>
    <property type="match status" value="1"/>
</dbReference>
<dbReference type="InterPro" id="IPR043129">
    <property type="entry name" value="ATPase_NBD"/>
</dbReference>
<proteinExistence type="inferred from homology"/>
<accession>A0A9D4H296</accession>
<dbReference type="Gene3D" id="3.40.50.300">
    <property type="entry name" value="P-loop containing nucleotide triphosphate hydrolases"/>
    <property type="match status" value="1"/>
</dbReference>
<keyword evidence="2" id="KW-0175">Coiled coil</keyword>
<keyword evidence="5" id="KW-1185">Reference proteome</keyword>
<organism evidence="4 5">
    <name type="scientific">Dreissena polymorpha</name>
    <name type="common">Zebra mussel</name>
    <name type="synonym">Mytilus polymorpha</name>
    <dbReference type="NCBI Taxonomy" id="45954"/>
    <lineage>
        <taxon>Eukaryota</taxon>
        <taxon>Metazoa</taxon>
        <taxon>Spiralia</taxon>
        <taxon>Lophotrochozoa</taxon>
        <taxon>Mollusca</taxon>
        <taxon>Bivalvia</taxon>
        <taxon>Autobranchia</taxon>
        <taxon>Heteroconchia</taxon>
        <taxon>Euheterodonta</taxon>
        <taxon>Imparidentia</taxon>
        <taxon>Neoheterodontei</taxon>
        <taxon>Myida</taxon>
        <taxon>Dreissenoidea</taxon>
        <taxon>Dreissenidae</taxon>
        <taxon>Dreissena</taxon>
    </lineage>
</organism>
<dbReference type="CDD" id="cd19757">
    <property type="entry name" value="Bbox1"/>
    <property type="match status" value="1"/>
</dbReference>
<dbReference type="InterPro" id="IPR003961">
    <property type="entry name" value="FN3_dom"/>
</dbReference>
<dbReference type="PROSITE" id="PS50853">
    <property type="entry name" value="FN3"/>
    <property type="match status" value="1"/>
</dbReference>